<sequence>MASGVHPLAVSIFG</sequence>
<comment type="caution">
    <text evidence="1">The sequence shown here is derived from an EMBL/GenBank/DDBJ whole genome shotgun (WGS) entry which is preliminary data.</text>
</comment>
<proteinExistence type="predicted"/>
<evidence type="ECO:0000313" key="2">
    <source>
        <dbReference type="Proteomes" id="UP000195728"/>
    </source>
</evidence>
<accession>A0AB37YQW2</accession>
<dbReference type="Proteomes" id="UP000195728">
    <property type="component" value="Unassembled WGS sequence"/>
</dbReference>
<evidence type="ECO:0000313" key="1">
    <source>
        <dbReference type="EMBL" id="SCC28658.1"/>
    </source>
</evidence>
<dbReference type="EMBL" id="FMBG01000012">
    <property type="protein sequence ID" value="SCC28658.1"/>
    <property type="molecule type" value="Genomic_DNA"/>
</dbReference>
<organism evidence="1 2">
    <name type="scientific">Bacillus wiedmannii</name>
    <dbReference type="NCBI Taxonomy" id="1890302"/>
    <lineage>
        <taxon>Bacteria</taxon>
        <taxon>Bacillati</taxon>
        <taxon>Bacillota</taxon>
        <taxon>Bacilli</taxon>
        <taxon>Bacillales</taxon>
        <taxon>Bacillaceae</taxon>
        <taxon>Bacillus</taxon>
        <taxon>Bacillus cereus group</taxon>
    </lineage>
</organism>
<reference evidence="1 2" key="1">
    <citation type="submission" date="2016-08" db="EMBL/GenBank/DDBJ databases">
        <authorList>
            <person name="Loux V."/>
            <person name="Rue O."/>
        </authorList>
    </citation>
    <scope>NUCLEOTIDE SEQUENCE [LARGE SCALE GENOMIC DNA]</scope>
    <source>
        <strain evidence="1 2">WSBC_10311</strain>
    </source>
</reference>
<gene>
    <name evidence="1" type="ORF">BC10311_02432</name>
</gene>
<protein>
    <submittedName>
        <fullName evidence="1">Uncharacterized protein</fullName>
    </submittedName>
</protein>
<name>A0AB37YQW2_9BACI</name>